<evidence type="ECO:0000313" key="10">
    <source>
        <dbReference type="Ensembl" id="ENSCSAVP00000006701.1"/>
    </source>
</evidence>
<dbReference type="PANTHER" id="PTHR12027">
    <property type="entry name" value="WNT RELATED"/>
    <property type="match status" value="1"/>
</dbReference>
<comment type="function">
    <text evidence="9">Ligand for members of the frizzled family of seven transmembrane receptors.</text>
</comment>
<dbReference type="Ensembl" id="ENSCSAVT00000006787.1">
    <property type="protein sequence ID" value="ENSCSAVP00000006701.1"/>
    <property type="gene ID" value="ENSCSAVG00000004009.1"/>
</dbReference>
<accession>H2YMZ9</accession>
<dbReference type="FunFam" id="3.30.2460.20:FF:000001">
    <property type="entry name" value="Wnt homolog"/>
    <property type="match status" value="1"/>
</dbReference>
<reference evidence="10" key="3">
    <citation type="submission" date="2025-09" db="UniProtKB">
        <authorList>
            <consortium name="Ensembl"/>
        </authorList>
    </citation>
    <scope>IDENTIFICATION</scope>
</reference>
<name>H2YMZ9_CIOSA</name>
<dbReference type="Pfam" id="PF00110">
    <property type="entry name" value="wnt"/>
    <property type="match status" value="1"/>
</dbReference>
<keyword evidence="11" id="KW-1185">Reference proteome</keyword>
<organism evidence="10 11">
    <name type="scientific">Ciona savignyi</name>
    <name type="common">Pacific transparent sea squirt</name>
    <dbReference type="NCBI Taxonomy" id="51511"/>
    <lineage>
        <taxon>Eukaryota</taxon>
        <taxon>Metazoa</taxon>
        <taxon>Chordata</taxon>
        <taxon>Tunicata</taxon>
        <taxon>Ascidiacea</taxon>
        <taxon>Phlebobranchia</taxon>
        <taxon>Cionidae</taxon>
        <taxon>Ciona</taxon>
    </lineage>
</organism>
<dbReference type="InterPro" id="IPR043158">
    <property type="entry name" value="Wnt_C"/>
</dbReference>
<dbReference type="SMART" id="SM00097">
    <property type="entry name" value="WNT1"/>
    <property type="match status" value="1"/>
</dbReference>
<evidence type="ECO:0000256" key="4">
    <source>
        <dbReference type="ARBA" id="ARBA00022525"/>
    </source>
</evidence>
<evidence type="ECO:0000313" key="11">
    <source>
        <dbReference type="Proteomes" id="UP000007875"/>
    </source>
</evidence>
<dbReference type="PANTHER" id="PTHR12027:SF98">
    <property type="entry name" value="PROTEIN WNT"/>
    <property type="match status" value="1"/>
</dbReference>
<evidence type="ECO:0000256" key="2">
    <source>
        <dbReference type="ARBA" id="ARBA00005683"/>
    </source>
</evidence>
<dbReference type="GO" id="GO:0030182">
    <property type="term" value="P:neuron differentiation"/>
    <property type="evidence" value="ECO:0007669"/>
    <property type="project" value="TreeGrafter"/>
</dbReference>
<dbReference type="GeneTree" id="ENSGT00940000168893"/>
<evidence type="ECO:0000256" key="5">
    <source>
        <dbReference type="ARBA" id="ARBA00022530"/>
    </source>
</evidence>
<dbReference type="PRINTS" id="PR01349">
    <property type="entry name" value="WNTPROTEIN"/>
</dbReference>
<evidence type="ECO:0000256" key="3">
    <source>
        <dbReference type="ARBA" id="ARBA00022473"/>
    </source>
</evidence>
<evidence type="ECO:0000256" key="8">
    <source>
        <dbReference type="ARBA" id="ARBA00023288"/>
    </source>
</evidence>
<dbReference type="GO" id="GO:0060070">
    <property type="term" value="P:canonical Wnt signaling pathway"/>
    <property type="evidence" value="ECO:0007669"/>
    <property type="project" value="TreeGrafter"/>
</dbReference>
<dbReference type="GO" id="GO:0005109">
    <property type="term" value="F:frizzled binding"/>
    <property type="evidence" value="ECO:0007669"/>
    <property type="project" value="TreeGrafter"/>
</dbReference>
<keyword evidence="5" id="KW-0272">Extracellular matrix</keyword>
<comment type="subcellular location">
    <subcellularLocation>
        <location evidence="1 9">Secreted</location>
        <location evidence="1 9">Extracellular space</location>
        <location evidence="1 9">Extracellular matrix</location>
    </subcellularLocation>
</comment>
<keyword evidence="3 9" id="KW-0217">Developmental protein</keyword>
<evidence type="ECO:0000256" key="9">
    <source>
        <dbReference type="RuleBase" id="RU003500"/>
    </source>
</evidence>
<sequence length="325" mass="36113">ILTSVFHTTGYKETAFSYAIASAGVTHQVALACSLGKIDACPCKVPKAQLSAGERRELIKKFRKNRDAVQELTQFHSGGCDHDINYGMMFSSRFLDSRESAHDFMASTRLHNNRAGRVVNGRCQNDEELSACTGQSGSCSQRICWAVTPDFKVVGKALKAKYDQAVVVGPLNRSHGQNLKLKSFLQNSSINFAANLTFFPFHLKSSQIFNEITEILPSRLGTIHQSPINSVRAVTEDVNYTAIDLLFFENSPDYCRENLSINVSGRYCNATAGPDHPDSCGELCCGRGYVTYTETRVEQCNCRFHWCCFINCDNCTYTEQVAVCN</sequence>
<proteinExistence type="inferred from homology"/>
<dbReference type="AlphaFoldDB" id="H2YMZ9"/>
<dbReference type="GO" id="GO:0005125">
    <property type="term" value="F:cytokine activity"/>
    <property type="evidence" value="ECO:0007669"/>
    <property type="project" value="TreeGrafter"/>
</dbReference>
<keyword evidence="8" id="KW-0449">Lipoprotein</keyword>
<keyword evidence="4" id="KW-0964">Secreted</keyword>
<evidence type="ECO:0000256" key="6">
    <source>
        <dbReference type="ARBA" id="ARBA00022687"/>
    </source>
</evidence>
<dbReference type="GO" id="GO:0045165">
    <property type="term" value="P:cell fate commitment"/>
    <property type="evidence" value="ECO:0007669"/>
    <property type="project" value="TreeGrafter"/>
</dbReference>
<dbReference type="InterPro" id="IPR005817">
    <property type="entry name" value="Wnt"/>
</dbReference>
<keyword evidence="6 9" id="KW-0879">Wnt signaling pathway</keyword>
<reference evidence="10" key="2">
    <citation type="submission" date="2025-08" db="UniProtKB">
        <authorList>
            <consortium name="Ensembl"/>
        </authorList>
    </citation>
    <scope>IDENTIFICATION</scope>
</reference>
<dbReference type="Gene3D" id="3.30.2460.20">
    <property type="match status" value="1"/>
</dbReference>
<dbReference type="Proteomes" id="UP000007875">
    <property type="component" value="Unassembled WGS sequence"/>
</dbReference>
<reference evidence="11" key="1">
    <citation type="submission" date="2003-08" db="EMBL/GenBank/DDBJ databases">
        <authorList>
            <person name="Birren B."/>
            <person name="Nusbaum C."/>
            <person name="Abebe A."/>
            <person name="Abouelleil A."/>
            <person name="Adekoya E."/>
            <person name="Ait-zahra M."/>
            <person name="Allen N."/>
            <person name="Allen T."/>
            <person name="An P."/>
            <person name="Anderson M."/>
            <person name="Anderson S."/>
            <person name="Arachchi H."/>
            <person name="Armbruster J."/>
            <person name="Bachantsang P."/>
            <person name="Baldwin J."/>
            <person name="Barry A."/>
            <person name="Bayul T."/>
            <person name="Blitshsteyn B."/>
            <person name="Bloom T."/>
            <person name="Blye J."/>
            <person name="Boguslavskiy L."/>
            <person name="Borowsky M."/>
            <person name="Boukhgalter B."/>
            <person name="Brunache A."/>
            <person name="Butler J."/>
            <person name="Calixte N."/>
            <person name="Calvo S."/>
            <person name="Camarata J."/>
            <person name="Campo K."/>
            <person name="Chang J."/>
            <person name="Cheshatsang Y."/>
            <person name="Citroen M."/>
            <person name="Collymore A."/>
            <person name="Considine T."/>
            <person name="Cook A."/>
            <person name="Cooke P."/>
            <person name="Corum B."/>
            <person name="Cuomo C."/>
            <person name="David R."/>
            <person name="Dawoe T."/>
            <person name="Degray S."/>
            <person name="Dodge S."/>
            <person name="Dooley K."/>
            <person name="Dorje P."/>
            <person name="Dorjee K."/>
            <person name="Dorris L."/>
            <person name="Duffey N."/>
            <person name="Dupes A."/>
            <person name="Elkins T."/>
            <person name="Engels R."/>
            <person name="Erickson J."/>
            <person name="Farina A."/>
            <person name="Faro S."/>
            <person name="Ferreira P."/>
            <person name="Fischer H."/>
            <person name="Fitzgerald M."/>
            <person name="Foley K."/>
            <person name="Gage D."/>
            <person name="Galagan J."/>
            <person name="Gearin G."/>
            <person name="Gnerre S."/>
            <person name="Gnirke A."/>
            <person name="Goyette A."/>
            <person name="Graham J."/>
            <person name="Grandbois E."/>
            <person name="Gyaltsen K."/>
            <person name="Hafez N."/>
            <person name="Hagopian D."/>
            <person name="Hagos B."/>
            <person name="Hall J."/>
            <person name="Hatcher B."/>
            <person name="Heller A."/>
            <person name="Higgins H."/>
            <person name="Honan T."/>
            <person name="Horn A."/>
            <person name="Houde N."/>
            <person name="Hughes L."/>
            <person name="Hulme W."/>
            <person name="Husby E."/>
            <person name="Iliev I."/>
            <person name="Jaffe D."/>
            <person name="Jones C."/>
            <person name="Kamal M."/>
            <person name="Kamat A."/>
            <person name="Kamvysselis M."/>
            <person name="Karlsson E."/>
            <person name="Kells C."/>
            <person name="Kieu A."/>
            <person name="Kisner P."/>
            <person name="Kodira C."/>
            <person name="Kulbokas E."/>
            <person name="Labutti K."/>
            <person name="Lama D."/>
            <person name="Landers T."/>
            <person name="Leger J."/>
            <person name="Levine S."/>
            <person name="Lewis D."/>
            <person name="Lewis T."/>
            <person name="Lindblad-toh K."/>
            <person name="Liu X."/>
            <person name="Lokyitsang T."/>
            <person name="Lokyitsang Y."/>
            <person name="Lucien O."/>
            <person name="Lui A."/>
            <person name="Ma L.J."/>
            <person name="Mabbitt R."/>
            <person name="Macdonald J."/>
            <person name="Maclean C."/>
            <person name="Major J."/>
            <person name="Manning J."/>
            <person name="Marabella R."/>
            <person name="Maru K."/>
            <person name="Matthews C."/>
            <person name="Mauceli E."/>
            <person name="Mccarthy M."/>
            <person name="Mcdonough S."/>
            <person name="Mcghee T."/>
            <person name="Meldrim J."/>
            <person name="Meneus L."/>
            <person name="Mesirov J."/>
            <person name="Mihalev A."/>
            <person name="Mihova T."/>
            <person name="Mikkelsen T."/>
            <person name="Mlenga V."/>
            <person name="Moru K."/>
            <person name="Mozes J."/>
            <person name="Mulrain L."/>
            <person name="Munson G."/>
            <person name="Naylor J."/>
            <person name="Newes C."/>
            <person name="Nguyen C."/>
            <person name="Nguyen N."/>
            <person name="Nguyen T."/>
            <person name="Nicol R."/>
            <person name="Nielsen C."/>
            <person name="Nizzari M."/>
            <person name="Norbu C."/>
            <person name="Norbu N."/>
            <person name="O'donnell P."/>
            <person name="Okoawo O."/>
            <person name="O'leary S."/>
            <person name="Omotosho B."/>
            <person name="O'neill K."/>
            <person name="Osman S."/>
            <person name="Parker S."/>
            <person name="Perrin D."/>
            <person name="Phunkhang P."/>
            <person name="Piqani B."/>
            <person name="Purcell S."/>
            <person name="Rachupka T."/>
            <person name="Ramasamy U."/>
            <person name="Rameau R."/>
            <person name="Ray V."/>
            <person name="Raymond C."/>
            <person name="Retta R."/>
            <person name="Richardson S."/>
            <person name="Rise C."/>
            <person name="Rodriguez J."/>
            <person name="Rogers J."/>
            <person name="Rogov P."/>
            <person name="Rutman M."/>
            <person name="Schupbach R."/>
            <person name="Seaman C."/>
            <person name="Settipalli S."/>
            <person name="Sharpe T."/>
            <person name="Sheridan J."/>
            <person name="Sherpa N."/>
            <person name="Shi J."/>
            <person name="Smirnov S."/>
            <person name="Smith C."/>
            <person name="Sougnez C."/>
            <person name="Spencer B."/>
            <person name="Stalker J."/>
            <person name="Stange-thomann N."/>
            <person name="Stavropoulos S."/>
            <person name="Stetson K."/>
            <person name="Stone C."/>
            <person name="Stone S."/>
            <person name="Stubbs M."/>
            <person name="Talamas J."/>
            <person name="Tchuinga P."/>
            <person name="Tenzing P."/>
            <person name="Tesfaye S."/>
            <person name="Theodore J."/>
            <person name="Thoulutsang Y."/>
            <person name="Topham K."/>
            <person name="Towey S."/>
            <person name="Tsamla T."/>
            <person name="Tsomo N."/>
            <person name="Vallee D."/>
            <person name="Vassiliev H."/>
            <person name="Venkataraman V."/>
            <person name="Vinson J."/>
            <person name="Vo A."/>
            <person name="Wade C."/>
            <person name="Wang S."/>
            <person name="Wangchuk T."/>
            <person name="Wangdi T."/>
            <person name="Whittaker C."/>
            <person name="Wilkinson J."/>
            <person name="Wu Y."/>
            <person name="Wyman D."/>
            <person name="Yadav S."/>
            <person name="Yang S."/>
            <person name="Yang X."/>
            <person name="Yeager S."/>
            <person name="Yee E."/>
            <person name="Young G."/>
            <person name="Zainoun J."/>
            <person name="Zembeck L."/>
            <person name="Zimmer A."/>
            <person name="Zody M."/>
            <person name="Lander E."/>
        </authorList>
    </citation>
    <scope>NUCLEOTIDE SEQUENCE [LARGE SCALE GENOMIC DNA]</scope>
</reference>
<evidence type="ECO:0000256" key="7">
    <source>
        <dbReference type="ARBA" id="ARBA00023157"/>
    </source>
</evidence>
<keyword evidence="7" id="KW-1015">Disulfide bond</keyword>
<evidence type="ECO:0000256" key="1">
    <source>
        <dbReference type="ARBA" id="ARBA00004498"/>
    </source>
</evidence>
<protein>
    <recommendedName>
        <fullName evidence="9">Protein Wnt</fullName>
    </recommendedName>
</protein>
<comment type="similarity">
    <text evidence="2 9">Belongs to the Wnt family.</text>
</comment>
<dbReference type="GO" id="GO:0005615">
    <property type="term" value="C:extracellular space"/>
    <property type="evidence" value="ECO:0007669"/>
    <property type="project" value="TreeGrafter"/>
</dbReference>